<dbReference type="Gene3D" id="3.10.129.10">
    <property type="entry name" value="Hotdog Thioesterase"/>
    <property type="match status" value="1"/>
</dbReference>
<dbReference type="GeneID" id="70251763"/>
<dbReference type="AlphaFoldDB" id="A0AAD4KNM2"/>
<sequence length="181" mass="20139">MAKLMSALEASSYQHPNLNGPFGVLRKETVQTMVERGLEYSSLAEHPLCMGGRSGPIWACVSRFMASRVIGPLTNRMTMKIKRVAKYPDLFITGVRIAEVEASRILVKYATCSVVQKALISENEDWIVFFDHKRGGKPSLIEEGGEYGDMYVALKKRAAESSHTLKTWEEKQNAGNKGAKL</sequence>
<keyword evidence="2" id="KW-1185">Reference proteome</keyword>
<comment type="caution">
    <text evidence="1">The sequence shown here is derived from an EMBL/GenBank/DDBJ whole genome shotgun (WGS) entry which is preliminary data.</text>
</comment>
<gene>
    <name evidence="1" type="ORF">BGW36DRAFT_437919</name>
</gene>
<evidence type="ECO:0000313" key="1">
    <source>
        <dbReference type="EMBL" id="KAH8692075.1"/>
    </source>
</evidence>
<proteinExistence type="predicted"/>
<organism evidence="1 2">
    <name type="scientific">Talaromyces proteolyticus</name>
    <dbReference type="NCBI Taxonomy" id="1131652"/>
    <lineage>
        <taxon>Eukaryota</taxon>
        <taxon>Fungi</taxon>
        <taxon>Dikarya</taxon>
        <taxon>Ascomycota</taxon>
        <taxon>Pezizomycotina</taxon>
        <taxon>Eurotiomycetes</taxon>
        <taxon>Eurotiomycetidae</taxon>
        <taxon>Eurotiales</taxon>
        <taxon>Trichocomaceae</taxon>
        <taxon>Talaromyces</taxon>
        <taxon>Talaromyces sect. Bacilispori</taxon>
    </lineage>
</organism>
<dbReference type="EMBL" id="JAJTJA010000011">
    <property type="protein sequence ID" value="KAH8692075.1"/>
    <property type="molecule type" value="Genomic_DNA"/>
</dbReference>
<name>A0AAD4KNM2_9EURO</name>
<dbReference type="RefSeq" id="XP_046068072.1">
    <property type="nucleotide sequence ID" value="XM_046221476.1"/>
</dbReference>
<accession>A0AAD4KNM2</accession>
<dbReference type="Proteomes" id="UP001201262">
    <property type="component" value="Unassembled WGS sequence"/>
</dbReference>
<evidence type="ECO:0000313" key="2">
    <source>
        <dbReference type="Proteomes" id="UP001201262"/>
    </source>
</evidence>
<protein>
    <submittedName>
        <fullName evidence="1">Uncharacterized protein</fullName>
    </submittedName>
</protein>
<reference evidence="1" key="1">
    <citation type="submission" date="2021-12" db="EMBL/GenBank/DDBJ databases">
        <title>Convergent genome expansion in fungi linked to evolution of root-endophyte symbiosis.</title>
        <authorList>
            <consortium name="DOE Joint Genome Institute"/>
            <person name="Ke Y.-H."/>
            <person name="Bonito G."/>
            <person name="Liao H.-L."/>
            <person name="Looney B."/>
            <person name="Rojas-Flechas A."/>
            <person name="Nash J."/>
            <person name="Hameed K."/>
            <person name="Schadt C."/>
            <person name="Martin F."/>
            <person name="Crous P.W."/>
            <person name="Miettinen O."/>
            <person name="Magnuson J.K."/>
            <person name="Labbe J."/>
            <person name="Jacobson D."/>
            <person name="Doktycz M.J."/>
            <person name="Veneault-Fourrey C."/>
            <person name="Kuo A."/>
            <person name="Mondo S."/>
            <person name="Calhoun S."/>
            <person name="Riley R."/>
            <person name="Ohm R."/>
            <person name="LaButti K."/>
            <person name="Andreopoulos B."/>
            <person name="Pangilinan J."/>
            <person name="Nolan M."/>
            <person name="Tritt A."/>
            <person name="Clum A."/>
            <person name="Lipzen A."/>
            <person name="Daum C."/>
            <person name="Barry K."/>
            <person name="Grigoriev I.V."/>
            <person name="Vilgalys R."/>
        </authorList>
    </citation>
    <scope>NUCLEOTIDE SEQUENCE</scope>
    <source>
        <strain evidence="1">PMI_201</strain>
    </source>
</reference>